<feature type="transmembrane region" description="Helical" evidence="7">
    <location>
        <begin position="88"/>
        <end position="105"/>
    </location>
</feature>
<evidence type="ECO:0000256" key="5">
    <source>
        <dbReference type="ARBA" id="ARBA00022989"/>
    </source>
</evidence>
<keyword evidence="3" id="KW-0813">Transport</keyword>
<dbReference type="GO" id="GO:0022857">
    <property type="term" value="F:transmembrane transporter activity"/>
    <property type="evidence" value="ECO:0007669"/>
    <property type="project" value="InterPro"/>
</dbReference>
<dbReference type="Gene3D" id="1.20.1250.20">
    <property type="entry name" value="MFS general substrate transporter like domains"/>
    <property type="match status" value="4"/>
</dbReference>
<feature type="transmembrane region" description="Helical" evidence="7">
    <location>
        <begin position="49"/>
        <end position="76"/>
    </location>
</feature>
<dbReference type="RefSeq" id="XP_028141483.1">
    <property type="nucleotide sequence ID" value="XM_028285682.1"/>
</dbReference>
<proteinExistence type="inferred from homology"/>
<evidence type="ECO:0000256" key="4">
    <source>
        <dbReference type="ARBA" id="ARBA00022692"/>
    </source>
</evidence>
<organism evidence="8">
    <name type="scientific">Diabrotica virgifera virgifera</name>
    <name type="common">western corn rootworm</name>
    <dbReference type="NCBI Taxonomy" id="50390"/>
    <lineage>
        <taxon>Eukaryota</taxon>
        <taxon>Metazoa</taxon>
        <taxon>Ecdysozoa</taxon>
        <taxon>Arthropoda</taxon>
        <taxon>Hexapoda</taxon>
        <taxon>Insecta</taxon>
        <taxon>Pterygota</taxon>
        <taxon>Neoptera</taxon>
        <taxon>Endopterygota</taxon>
        <taxon>Coleoptera</taxon>
        <taxon>Polyphaga</taxon>
        <taxon>Cucujiformia</taxon>
        <taxon>Chrysomeloidea</taxon>
        <taxon>Chrysomelidae</taxon>
        <taxon>Galerucinae</taxon>
        <taxon>Diabroticina</taxon>
        <taxon>Diabroticites</taxon>
        <taxon>Diabrotica</taxon>
    </lineage>
</organism>
<dbReference type="InterPro" id="IPR005828">
    <property type="entry name" value="MFS_sugar_transport-like"/>
</dbReference>
<dbReference type="Pfam" id="PF07690">
    <property type="entry name" value="MFS_1"/>
    <property type="match status" value="1"/>
</dbReference>
<dbReference type="GO" id="GO:0016020">
    <property type="term" value="C:membrane"/>
    <property type="evidence" value="ECO:0007669"/>
    <property type="project" value="UniProtKB-SubCell"/>
</dbReference>
<keyword evidence="5 7" id="KW-1133">Transmembrane helix</keyword>
<protein>
    <submittedName>
        <fullName evidence="8">Synaptic vesicle glycoprotein 2B-like</fullName>
    </submittedName>
</protein>
<reference evidence="8" key="1">
    <citation type="submission" date="2025-08" db="UniProtKB">
        <authorList>
            <consortium name="RefSeq"/>
        </authorList>
    </citation>
    <scope>IDENTIFICATION</scope>
    <source>
        <tissue evidence="8">Whole insect</tissue>
    </source>
</reference>
<evidence type="ECO:0000313" key="8">
    <source>
        <dbReference type="RefSeq" id="XP_028141483.1"/>
    </source>
</evidence>
<sequence>MDSGETKISLKDAENEEKEQFKLLHKYEAEVPKTFEEAISETGFGRFNYTLLVVILFPCATQMVETVGMTYIVPVAECDLHLTIEDKGLLNGVTFAGMISSGLFWGYLCDALGRKKIIVYGYLVTGFFSVMAAMSTSKGMLMGAKFMSGLIMHLSKSKAVLIPIIIFFLFVEFHAWNVFMLICASMTIISGILYMFLPESPKYLMSMGRNRAALVVMRKVYSKNTGKPQEDFPVKKLVNEAKQNFTSSRVEMATALKSGWEEMKTILHRPHINNMILASFNAFSIVMSLNTLKFWLPGIFQSISDYQNNHNGTSSSMCVMLGEMSKPKNITSSQECSVVKFHAWNVFMLICASMTIISGILYMFLPESPKYLMSMGRNRAALVVMRKVYSKNTGNPQEDFPVKKLVNEAKQNFTSSRVEMATALKSGWEEMKTILHRPHINNMILASFNAFSVVMRQVFSSLLVILTFISATCMFCIYFARSSLAVTILSAAGTAVGSVPENLLLTITLELFPTTLRTIALSIHLTAQRFGTTLGNAIFPYLVQMGCLPPFLFIGIFASATGLLSMLYANTENKPLI</sequence>
<evidence type="ECO:0000256" key="2">
    <source>
        <dbReference type="ARBA" id="ARBA00008335"/>
    </source>
</evidence>
<feature type="transmembrane region" description="Helical" evidence="7">
    <location>
        <begin position="176"/>
        <end position="197"/>
    </location>
</feature>
<dbReference type="OrthoDB" id="3936150at2759"/>
<dbReference type="Pfam" id="PF00083">
    <property type="entry name" value="Sugar_tr"/>
    <property type="match status" value="2"/>
</dbReference>
<keyword evidence="4 7" id="KW-0812">Transmembrane</keyword>
<comment type="subcellular location">
    <subcellularLocation>
        <location evidence="1">Membrane</location>
        <topology evidence="1">Multi-pass membrane protein</topology>
    </subcellularLocation>
</comment>
<feature type="transmembrane region" description="Helical" evidence="7">
    <location>
        <begin position="117"/>
        <end position="134"/>
    </location>
</feature>
<feature type="transmembrane region" description="Helical" evidence="7">
    <location>
        <begin position="146"/>
        <end position="170"/>
    </location>
</feature>
<evidence type="ECO:0000256" key="6">
    <source>
        <dbReference type="ARBA" id="ARBA00023136"/>
    </source>
</evidence>
<accession>A0A6P7G9H6</accession>
<dbReference type="InParanoid" id="A0A6P7G9H6"/>
<gene>
    <name evidence="8" type="primary">LOC114335444</name>
</gene>
<dbReference type="PANTHER" id="PTHR23511">
    <property type="entry name" value="SYNAPTIC VESICLE GLYCOPROTEIN 2"/>
    <property type="match status" value="1"/>
</dbReference>
<dbReference type="PANTHER" id="PTHR23511:SF36">
    <property type="entry name" value="EG:BACR7A4.13 PROTEIN-RELATED"/>
    <property type="match status" value="1"/>
</dbReference>
<keyword evidence="6 7" id="KW-0472">Membrane</keyword>
<dbReference type="InterPro" id="IPR036259">
    <property type="entry name" value="MFS_trans_sf"/>
</dbReference>
<feature type="transmembrane region" description="Helical" evidence="7">
    <location>
        <begin position="343"/>
        <end position="365"/>
    </location>
</feature>
<evidence type="ECO:0000256" key="3">
    <source>
        <dbReference type="ARBA" id="ARBA00022448"/>
    </source>
</evidence>
<evidence type="ECO:0000256" key="7">
    <source>
        <dbReference type="SAM" id="Phobius"/>
    </source>
</evidence>
<dbReference type="InterPro" id="IPR011701">
    <property type="entry name" value="MFS"/>
</dbReference>
<feature type="transmembrane region" description="Helical" evidence="7">
    <location>
        <begin position="458"/>
        <end position="480"/>
    </location>
</feature>
<dbReference type="AlphaFoldDB" id="A0A6P7G9H6"/>
<name>A0A6P7G9H6_DIAVI</name>
<comment type="similarity">
    <text evidence="2">Belongs to the major facilitator superfamily.</text>
</comment>
<feature type="transmembrane region" description="Helical" evidence="7">
    <location>
        <begin position="272"/>
        <end position="296"/>
    </location>
</feature>
<dbReference type="SUPFAM" id="SSF103473">
    <property type="entry name" value="MFS general substrate transporter"/>
    <property type="match status" value="2"/>
</dbReference>
<evidence type="ECO:0000256" key="1">
    <source>
        <dbReference type="ARBA" id="ARBA00004141"/>
    </source>
</evidence>